<reference evidence="1 2" key="1">
    <citation type="submission" date="2018-11" db="EMBL/GenBank/DDBJ databases">
        <title>Novel Erysipelotrichaceae bacterium isolated from small intestine of a swine.</title>
        <authorList>
            <person name="Kim J.S."/>
            <person name="Choe H."/>
            <person name="Lee Y.R."/>
            <person name="Kim K.M."/>
            <person name="Park D.S."/>
        </authorList>
    </citation>
    <scope>NUCLEOTIDE SEQUENCE [LARGE SCALE GENOMIC DNA]</scope>
    <source>
        <strain evidence="1 2">SG0102</strain>
    </source>
</reference>
<dbReference type="AlphaFoldDB" id="A0A3G9J9U6"/>
<sequence>MYKQFIQDLDRFFQSRNQHFDAFYFYWTSLAYVICLGNELSIDVAGALQKVMMQRHADEYAKAIIQPVMEEDVSYQNFISYMHFGNDLYDLGPLWREAVLRKDQDGLEKLCLLLKTFLSLLDEDRRSVLKILEKEHENFRTTFYKQYRRSNEKAYKDYVRKVRYTMHTFIIASELIELLE</sequence>
<name>A0A3G9J9U6_9FIRM</name>
<dbReference type="KEGG" id="ebm:SG0102_27640"/>
<proteinExistence type="predicted"/>
<dbReference type="Proteomes" id="UP000268059">
    <property type="component" value="Chromosome"/>
</dbReference>
<dbReference type="EMBL" id="AP019309">
    <property type="protein sequence ID" value="BBH27830.1"/>
    <property type="molecule type" value="Genomic_DNA"/>
</dbReference>
<gene>
    <name evidence="1" type="ORF">SG0102_27640</name>
</gene>
<evidence type="ECO:0000313" key="1">
    <source>
        <dbReference type="EMBL" id="BBH27830.1"/>
    </source>
</evidence>
<keyword evidence="2" id="KW-1185">Reference proteome</keyword>
<dbReference type="RefSeq" id="WP_125120523.1">
    <property type="nucleotide sequence ID" value="NZ_AP019309.1"/>
</dbReference>
<protein>
    <submittedName>
        <fullName evidence="1">Uncharacterized protein</fullName>
    </submittedName>
</protein>
<evidence type="ECO:0000313" key="2">
    <source>
        <dbReference type="Proteomes" id="UP000268059"/>
    </source>
</evidence>
<dbReference type="InParanoid" id="A0A3G9J9U6"/>
<accession>A0A3G9J9U6</accession>
<organism evidence="1 2">
    <name type="scientific">Intestinibaculum porci</name>
    <dbReference type="NCBI Taxonomy" id="2487118"/>
    <lineage>
        <taxon>Bacteria</taxon>
        <taxon>Bacillati</taxon>
        <taxon>Bacillota</taxon>
        <taxon>Erysipelotrichia</taxon>
        <taxon>Erysipelotrichales</taxon>
        <taxon>Erysipelotrichaceae</taxon>
        <taxon>Intestinibaculum</taxon>
    </lineage>
</organism>